<evidence type="ECO:0000256" key="3">
    <source>
        <dbReference type="ARBA" id="ARBA00022483"/>
    </source>
</evidence>
<evidence type="ECO:0000256" key="4">
    <source>
        <dbReference type="ARBA" id="ARBA00023054"/>
    </source>
</evidence>
<dbReference type="InterPro" id="IPR019160">
    <property type="entry name" value="Sec3_CC"/>
</dbReference>
<feature type="region of interest" description="Disordered" evidence="5">
    <location>
        <begin position="558"/>
        <end position="585"/>
    </location>
</feature>
<feature type="domain" description="Exocyst complex component Sec3 C-terminal" evidence="8">
    <location>
        <begin position="561"/>
        <end position="886"/>
    </location>
</feature>
<keyword evidence="3" id="KW-0268">Exocytosis</keyword>
<evidence type="ECO:0000256" key="5">
    <source>
        <dbReference type="SAM" id="MobiDB-lite"/>
    </source>
</evidence>
<reference evidence="10" key="3">
    <citation type="submission" date="2022-06" db="UniProtKB">
        <authorList>
            <consortium name="EnsemblMetazoa"/>
        </authorList>
    </citation>
    <scope>IDENTIFICATION</scope>
</reference>
<reference evidence="11" key="1">
    <citation type="journal article" date="2020" name="PLoS Negl. Trop. Dis.">
        <title>High-quality nuclear genome for Sarcoptes scabiei-A critical resource for a neglected parasite.</title>
        <authorList>
            <person name="Korhonen P.K."/>
            <person name="Gasser R.B."/>
            <person name="Ma G."/>
            <person name="Wang T."/>
            <person name="Stroehlein A.J."/>
            <person name="Young N.D."/>
            <person name="Ang C.S."/>
            <person name="Fernando D.D."/>
            <person name="Lu H.C."/>
            <person name="Taylor S."/>
            <person name="Reynolds S.L."/>
            <person name="Mofiz E."/>
            <person name="Najaraj S.H."/>
            <person name="Gowda H."/>
            <person name="Madugundu A."/>
            <person name="Renuse S."/>
            <person name="Holt D."/>
            <person name="Pandey A."/>
            <person name="Papenfuss A.T."/>
            <person name="Fischer K."/>
        </authorList>
    </citation>
    <scope>NUCLEOTIDE SEQUENCE [LARGE SCALE GENOMIC DNA]</scope>
</reference>
<dbReference type="GO" id="GO:0006893">
    <property type="term" value="P:Golgi to plasma membrane transport"/>
    <property type="evidence" value="ECO:0007669"/>
    <property type="project" value="TreeGrafter"/>
</dbReference>
<name>A0A834VB08_SARSC</name>
<dbReference type="InterPro" id="IPR048628">
    <property type="entry name" value="Sec3_C"/>
</dbReference>
<organism evidence="9">
    <name type="scientific">Sarcoptes scabiei</name>
    <name type="common">Itch mite</name>
    <name type="synonym">Acarus scabiei</name>
    <dbReference type="NCBI Taxonomy" id="52283"/>
    <lineage>
        <taxon>Eukaryota</taxon>
        <taxon>Metazoa</taxon>
        <taxon>Ecdysozoa</taxon>
        <taxon>Arthropoda</taxon>
        <taxon>Chelicerata</taxon>
        <taxon>Arachnida</taxon>
        <taxon>Acari</taxon>
        <taxon>Acariformes</taxon>
        <taxon>Sarcoptiformes</taxon>
        <taxon>Astigmata</taxon>
        <taxon>Psoroptidia</taxon>
        <taxon>Sarcoptoidea</taxon>
        <taxon>Sarcoptidae</taxon>
        <taxon>Sarcoptinae</taxon>
        <taxon>Sarcoptes</taxon>
    </lineage>
</organism>
<dbReference type="GO" id="GO:0006887">
    <property type="term" value="P:exocytosis"/>
    <property type="evidence" value="ECO:0007669"/>
    <property type="project" value="UniProtKB-KW"/>
</dbReference>
<accession>A0A834VB08</accession>
<dbReference type="GO" id="GO:0005546">
    <property type="term" value="F:phosphatidylinositol-4,5-bisphosphate binding"/>
    <property type="evidence" value="ECO:0007669"/>
    <property type="project" value="TreeGrafter"/>
</dbReference>
<comment type="similarity">
    <text evidence="1">Belongs to the SEC3 family.</text>
</comment>
<evidence type="ECO:0000259" key="6">
    <source>
        <dbReference type="Pfam" id="PF09763"/>
    </source>
</evidence>
<evidence type="ECO:0000313" key="10">
    <source>
        <dbReference type="EnsemblMetazoa" id="KAF7490096.1"/>
    </source>
</evidence>
<gene>
    <name evidence="9" type="ORF">SSS_8663</name>
</gene>
<dbReference type="GO" id="GO:0000145">
    <property type="term" value="C:exocyst"/>
    <property type="evidence" value="ECO:0007669"/>
    <property type="project" value="InterPro"/>
</dbReference>
<dbReference type="Pfam" id="PF09763">
    <property type="entry name" value="Sec3_CC"/>
    <property type="match status" value="1"/>
</dbReference>
<protein>
    <submittedName>
        <fullName evidence="9">Exocyst complex component 1</fullName>
    </submittedName>
</protein>
<dbReference type="EMBL" id="WVUK01000062">
    <property type="protein sequence ID" value="KAF7490096.1"/>
    <property type="molecule type" value="Genomic_DNA"/>
</dbReference>
<dbReference type="GO" id="GO:0005886">
    <property type="term" value="C:plasma membrane"/>
    <property type="evidence" value="ECO:0007669"/>
    <property type="project" value="TreeGrafter"/>
</dbReference>
<evidence type="ECO:0000256" key="1">
    <source>
        <dbReference type="ARBA" id="ARBA00006518"/>
    </source>
</evidence>
<keyword evidence="11" id="KW-1185">Reference proteome</keyword>
<proteinExistence type="inferred from homology"/>
<reference evidence="9" key="2">
    <citation type="submission" date="2020-01" db="EMBL/GenBank/DDBJ databases">
        <authorList>
            <person name="Korhonen P.K.K."/>
            <person name="Guangxu M.G."/>
            <person name="Wang T.W."/>
            <person name="Stroehlein A.J.S."/>
            <person name="Young N.D."/>
            <person name="Ang C.-S.A."/>
            <person name="Fernando D.W.F."/>
            <person name="Lu H.L."/>
            <person name="Taylor S.T."/>
            <person name="Ehtesham M.E.M."/>
            <person name="Najaraj S.H.N."/>
            <person name="Harsha G.H.G."/>
            <person name="Madugundu A.M."/>
            <person name="Renuse S.R."/>
            <person name="Holt D.H."/>
            <person name="Pandey A.P."/>
            <person name="Papenfuss A.P."/>
            <person name="Gasser R.B.G."/>
            <person name="Fischer K.F."/>
        </authorList>
    </citation>
    <scope>NUCLEOTIDE SEQUENCE</scope>
    <source>
        <strain evidence="9">SSS_KF_BRIS2020</strain>
    </source>
</reference>
<keyword evidence="2" id="KW-0813">Transport</keyword>
<evidence type="ECO:0000256" key="2">
    <source>
        <dbReference type="ARBA" id="ARBA00022448"/>
    </source>
</evidence>
<dbReference type="Pfam" id="PF20654">
    <property type="entry name" value="Sec3_C-term"/>
    <property type="match status" value="1"/>
</dbReference>
<evidence type="ECO:0000313" key="11">
    <source>
        <dbReference type="Proteomes" id="UP000070412"/>
    </source>
</evidence>
<dbReference type="AlphaFoldDB" id="A0A834VB08"/>
<dbReference type="PANTHER" id="PTHR16092:SF14">
    <property type="entry name" value="EXOCYST COMPLEX COMPONENT 1 ISOFORM X1"/>
    <property type="match status" value="1"/>
</dbReference>
<dbReference type="Proteomes" id="UP000070412">
    <property type="component" value="Unassembled WGS sequence"/>
</dbReference>
<dbReference type="EnsemblMetazoa" id="SSS_8663s_mrna">
    <property type="protein sequence ID" value="KAF7490096.1"/>
    <property type="gene ID" value="SSS_8663"/>
</dbReference>
<dbReference type="InterPro" id="IPR028258">
    <property type="entry name" value="Sec3-PIP2_bind"/>
</dbReference>
<feature type="compositionally biased region" description="Low complexity" evidence="5">
    <location>
        <begin position="573"/>
        <end position="583"/>
    </location>
</feature>
<dbReference type="Pfam" id="PF15277">
    <property type="entry name" value="Sec3-PIP2_bind"/>
    <property type="match status" value="1"/>
</dbReference>
<evidence type="ECO:0000259" key="8">
    <source>
        <dbReference type="Pfam" id="PF20654"/>
    </source>
</evidence>
<dbReference type="PANTHER" id="PTHR16092">
    <property type="entry name" value="SEC3/SYNTAXIN-RELATED"/>
    <property type="match status" value="1"/>
</dbReference>
<evidence type="ECO:0000313" key="9">
    <source>
        <dbReference type="EMBL" id="KAF7490096.1"/>
    </source>
</evidence>
<feature type="compositionally biased region" description="Polar residues" evidence="5">
    <location>
        <begin position="558"/>
        <end position="571"/>
    </location>
</feature>
<feature type="domain" description="Exocyst complex component Sec3 coiled-coil" evidence="6">
    <location>
        <begin position="199"/>
        <end position="330"/>
    </location>
</feature>
<sequence>MISIQQQQQIINRELFQLNSERLKYLIPVNKASSRKRSKSSYFLAIGVNNINNHILYLIKKIEQTYIKNQIWQFDEIEQIDPKSDSVEPEFEIHFKNKQIFSWIANSLTEKSSFLQTIKQIINQVPAYFHIKFINIANGQPSSALVFNQLDEINANEKFDQNGNEWTQETDPYQTLTNREETDLERLLQLEVENTIHNAEAFTEKLSRDLASMDTLNIQDIMASEQRVQNLMQILQNTIDETLRLENKIIGYENLLKNVRDIVSKVEKKEAIIQIYNENNLKLSNELETIVTRLDFPKEDEYILKEFDLNTVSSYSKCTEIVNRLLESIQFELSPSLNSLNGVVEQRRYLNEIATNFLQNLMKQLKKIIMDFASEYNEKSSMSRGNDTVLNEHSKVHNRLMCYHEFIKWIRSYDQKSYSALIQFYSNQFSAVYEKEFNYFFDYLRERYVYNSKGNQQQLKQLPQSPSSQFNFLSDAVKRKSLAAVDYRRGSLASSANTDAIDNVSLRSSEASLSEWEEFDSYIEFLLKSIDPVCLAEQKFCNKFFDLDNSQYFSIPSTPTMTQKSTPSETDVSNHSSSLSEHSIQSKRQDKLRSILAELFKSFENEFINFIAHYDKVDGLYSVYFLVRLTNHVLNAQDTGSFLSKSYGNILIQVKRNFDRYMQSQQTEIEEAKDPKRTKIGVLSFVKRFEIIAKQIENIVKYGNQRRPDIDRWYVILMERIFQSISRIAKEHQKVYKTPSQIIEIENYHYLQIMLSSLKIPCLANEKKLSKEFYNNALQEYVNINFRRPLEKLNIFFEGVEQKVNQGIKKEEIGYQLAFNKQELRKVIKECNLKDIKKGLEEMYRRVEKHVSDPESTLIQVIWHSMQEEFIIQYKHIQDMIERCYPQSNITLQFTIENVLNIFSEIALQH</sequence>
<dbReference type="OrthoDB" id="27109at2759"/>
<evidence type="ECO:0000259" key="7">
    <source>
        <dbReference type="Pfam" id="PF15277"/>
    </source>
</evidence>
<keyword evidence="4" id="KW-0175">Coiled coil</keyword>
<feature type="domain" description="Exocyst complex component Sec3 PIP2-binding N-terminal" evidence="7">
    <location>
        <begin position="39"/>
        <end position="123"/>
    </location>
</feature>